<accession>A0A5J4PZG2</accession>
<reference evidence="1 2" key="1">
    <citation type="submission" date="2019-03" db="EMBL/GenBank/DDBJ databases">
        <title>Single cell metagenomics reveals metabolic interactions within the superorganism composed of flagellate Streblomastix strix and complex community of Bacteroidetes bacteria on its surface.</title>
        <authorList>
            <person name="Treitli S.C."/>
            <person name="Kolisko M."/>
            <person name="Husnik F."/>
            <person name="Keeling P."/>
            <person name="Hampl V."/>
        </authorList>
    </citation>
    <scope>NUCLEOTIDE SEQUENCE [LARGE SCALE GENOMIC DNA]</scope>
    <source>
        <strain evidence="1">ST1C</strain>
    </source>
</reference>
<proteinExistence type="predicted"/>
<sequence length="124" mass="14645">MESEEACDVISMTQQLMKYAILPIPEAERRRRKRAAIMAASASLDGSVLNVEEQIRLQHKQRKERKKRLKMMYQQQKRLVSFHLRMFGTSGVSQEALVVKETINELKRIENEMKQEKIRAKEER</sequence>
<organism evidence="1 2">
    <name type="scientific">Streblomastix strix</name>
    <dbReference type="NCBI Taxonomy" id="222440"/>
    <lineage>
        <taxon>Eukaryota</taxon>
        <taxon>Metamonada</taxon>
        <taxon>Preaxostyla</taxon>
        <taxon>Oxymonadida</taxon>
        <taxon>Streblomastigidae</taxon>
        <taxon>Streblomastix</taxon>
    </lineage>
</organism>
<gene>
    <name evidence="1" type="ORF">EZS28_055494</name>
</gene>
<comment type="caution">
    <text evidence="1">The sequence shown here is derived from an EMBL/GenBank/DDBJ whole genome shotgun (WGS) entry which is preliminary data.</text>
</comment>
<evidence type="ECO:0000313" key="2">
    <source>
        <dbReference type="Proteomes" id="UP000324800"/>
    </source>
</evidence>
<protein>
    <submittedName>
        <fullName evidence="1">Uncharacterized protein</fullName>
    </submittedName>
</protein>
<dbReference type="EMBL" id="SNRW01047620">
    <property type="protein sequence ID" value="KAA6314965.1"/>
    <property type="molecule type" value="Genomic_DNA"/>
</dbReference>
<feature type="non-terminal residue" evidence="1">
    <location>
        <position position="124"/>
    </location>
</feature>
<name>A0A5J4PZG2_9EUKA</name>
<dbReference type="Proteomes" id="UP000324800">
    <property type="component" value="Unassembled WGS sequence"/>
</dbReference>
<evidence type="ECO:0000313" key="1">
    <source>
        <dbReference type="EMBL" id="KAA6314965.1"/>
    </source>
</evidence>
<dbReference type="AlphaFoldDB" id="A0A5J4PZG2"/>